<evidence type="ECO:0000256" key="1">
    <source>
        <dbReference type="SAM" id="MobiDB-lite"/>
    </source>
</evidence>
<accession>A0A9P7KVA9</accession>
<gene>
    <name evidence="2" type="ORF">KAF25_003748</name>
</gene>
<sequence>MRYQMRTTQQEASAQDRKDRKRLQNRLNQRARRERIKAGEEKSFEIGKRPYRIDRWRLGAIAATSAATKSSQSCTELSIDDQDSTDSRSDATPYSQEASSAASLSISVDHSLIHLICYNVCRGFGANKMMMGLFANFIMAVDFPVLRIGTLTSCEIGVVRPLEQHLPLPHSLKPTQLQMNSPHPSWMDVLPFPDLRDNLIRKQLTFNHVELLEDLVGDYVHVVPPAIPQASVLSSTQAEDQYRSREEIGLILWGEPHLKESWEMTLSFWKKWSHVTGECKELVRCSNSWRLSRGEHPLPIVE</sequence>
<feature type="compositionally biased region" description="Polar residues" evidence="1">
    <location>
        <begin position="1"/>
        <end position="13"/>
    </location>
</feature>
<evidence type="ECO:0008006" key="4">
    <source>
        <dbReference type="Google" id="ProtNLM"/>
    </source>
</evidence>
<organism evidence="2 3">
    <name type="scientific">Fusarium avenaceum</name>
    <dbReference type="NCBI Taxonomy" id="40199"/>
    <lineage>
        <taxon>Eukaryota</taxon>
        <taxon>Fungi</taxon>
        <taxon>Dikarya</taxon>
        <taxon>Ascomycota</taxon>
        <taxon>Pezizomycotina</taxon>
        <taxon>Sordariomycetes</taxon>
        <taxon>Hypocreomycetidae</taxon>
        <taxon>Hypocreales</taxon>
        <taxon>Nectriaceae</taxon>
        <taxon>Fusarium</taxon>
        <taxon>Fusarium tricinctum species complex</taxon>
    </lineage>
</organism>
<reference evidence="2" key="1">
    <citation type="submission" date="2021-04" db="EMBL/GenBank/DDBJ databases">
        <title>Draft genome of Fusarium avenaceum strain F156N33, isolated from an atmospheric sample in Virginia.</title>
        <authorList>
            <person name="Yang S."/>
            <person name="Vinatzer B.A."/>
            <person name="Coleman J."/>
        </authorList>
    </citation>
    <scope>NUCLEOTIDE SEQUENCE</scope>
    <source>
        <strain evidence="2">F156N33</strain>
    </source>
</reference>
<feature type="region of interest" description="Disordered" evidence="1">
    <location>
        <begin position="72"/>
        <end position="96"/>
    </location>
</feature>
<keyword evidence="3" id="KW-1185">Reference proteome</keyword>
<evidence type="ECO:0000313" key="2">
    <source>
        <dbReference type="EMBL" id="KAG5660226.1"/>
    </source>
</evidence>
<dbReference type="EMBL" id="JAGPUO010000010">
    <property type="protein sequence ID" value="KAG5660226.1"/>
    <property type="molecule type" value="Genomic_DNA"/>
</dbReference>
<proteinExistence type="predicted"/>
<comment type="caution">
    <text evidence="2">The sequence shown here is derived from an EMBL/GenBank/DDBJ whole genome shotgun (WGS) entry which is preliminary data.</text>
</comment>
<dbReference type="PANTHER" id="PTHR38116:SF1">
    <property type="entry name" value="BZIP DOMAIN-CONTAINING PROTEIN"/>
    <property type="match status" value="1"/>
</dbReference>
<dbReference type="AlphaFoldDB" id="A0A9P7KVA9"/>
<dbReference type="Proteomes" id="UP000782241">
    <property type="component" value="Unassembled WGS sequence"/>
</dbReference>
<dbReference type="PANTHER" id="PTHR38116">
    <property type="entry name" value="CHROMOSOME 7, WHOLE GENOME SHOTGUN SEQUENCE"/>
    <property type="match status" value="1"/>
</dbReference>
<feature type="compositionally biased region" description="Basic residues" evidence="1">
    <location>
        <begin position="19"/>
        <end position="35"/>
    </location>
</feature>
<dbReference type="InterPro" id="IPR021833">
    <property type="entry name" value="DUF3425"/>
</dbReference>
<evidence type="ECO:0000313" key="3">
    <source>
        <dbReference type="Proteomes" id="UP000782241"/>
    </source>
</evidence>
<feature type="region of interest" description="Disordered" evidence="1">
    <location>
        <begin position="1"/>
        <end position="41"/>
    </location>
</feature>
<dbReference type="Pfam" id="PF11905">
    <property type="entry name" value="DUF3425"/>
    <property type="match status" value="1"/>
</dbReference>
<name>A0A9P7KVA9_9HYPO</name>
<protein>
    <recommendedName>
        <fullName evidence="4">BZIP domain-containing protein</fullName>
    </recommendedName>
</protein>